<evidence type="ECO:0000313" key="2">
    <source>
        <dbReference type="Proteomes" id="UP000001072"/>
    </source>
</evidence>
<dbReference type="EMBL" id="GL883481">
    <property type="protein sequence ID" value="EGF96923.1"/>
    <property type="molecule type" value="Genomic_DNA"/>
</dbReference>
<dbReference type="AlphaFoldDB" id="F4SEK3"/>
<accession>F4SEK3</accession>
<name>F4SEK3_MELLP</name>
<organism evidence="2">
    <name type="scientific">Melampsora larici-populina (strain 98AG31 / pathotype 3-4-7)</name>
    <name type="common">Poplar leaf rust fungus</name>
    <dbReference type="NCBI Taxonomy" id="747676"/>
    <lineage>
        <taxon>Eukaryota</taxon>
        <taxon>Fungi</taxon>
        <taxon>Dikarya</taxon>
        <taxon>Basidiomycota</taxon>
        <taxon>Pucciniomycotina</taxon>
        <taxon>Pucciniomycetes</taxon>
        <taxon>Pucciniales</taxon>
        <taxon>Melampsoraceae</taxon>
        <taxon>Melampsora</taxon>
    </lineage>
</organism>
<keyword evidence="2" id="KW-1185">Reference proteome</keyword>
<gene>
    <name evidence="1" type="ORF">MELLADRAFT_91583</name>
</gene>
<sequence length="49" mass="5504">MNRQMDPEAIGVYLINAPLSMKKGAVSACISSRITTVIHVVRYHQINYN</sequence>
<dbReference type="InParanoid" id="F4SEK3"/>
<dbReference type="KEGG" id="mlr:MELLADRAFT_91583"/>
<dbReference type="HOGENOM" id="CLU_3143456_0_0_1"/>
<evidence type="ECO:0000313" key="1">
    <source>
        <dbReference type="EMBL" id="EGF96923.1"/>
    </source>
</evidence>
<dbReference type="VEuPathDB" id="FungiDB:MELLADRAFT_91583"/>
<protein>
    <submittedName>
        <fullName evidence="1">Uncharacterized protein</fullName>
    </submittedName>
</protein>
<dbReference type="Proteomes" id="UP000001072">
    <property type="component" value="Unassembled WGS sequence"/>
</dbReference>
<reference evidence="2" key="1">
    <citation type="journal article" date="2011" name="Proc. Natl. Acad. Sci. U.S.A.">
        <title>Obligate biotrophy features unraveled by the genomic analysis of rust fungi.</title>
        <authorList>
            <person name="Duplessis S."/>
            <person name="Cuomo C.A."/>
            <person name="Lin Y.-C."/>
            <person name="Aerts A."/>
            <person name="Tisserant E."/>
            <person name="Veneault-Fourrey C."/>
            <person name="Joly D.L."/>
            <person name="Hacquard S."/>
            <person name="Amselem J."/>
            <person name="Cantarel B.L."/>
            <person name="Chiu R."/>
            <person name="Coutinho P.M."/>
            <person name="Feau N."/>
            <person name="Field M."/>
            <person name="Frey P."/>
            <person name="Gelhaye E."/>
            <person name="Goldberg J."/>
            <person name="Grabherr M.G."/>
            <person name="Kodira C.D."/>
            <person name="Kohler A."/>
            <person name="Kuees U."/>
            <person name="Lindquist E.A."/>
            <person name="Lucas S.M."/>
            <person name="Mago R."/>
            <person name="Mauceli E."/>
            <person name="Morin E."/>
            <person name="Murat C."/>
            <person name="Pangilinan J.L."/>
            <person name="Park R."/>
            <person name="Pearson M."/>
            <person name="Quesneville H."/>
            <person name="Rouhier N."/>
            <person name="Sakthikumar S."/>
            <person name="Salamov A.A."/>
            <person name="Schmutz J."/>
            <person name="Selles B."/>
            <person name="Shapiro H."/>
            <person name="Tanguay P."/>
            <person name="Tuskan G.A."/>
            <person name="Henrissat B."/>
            <person name="Van de Peer Y."/>
            <person name="Rouze P."/>
            <person name="Ellis J.G."/>
            <person name="Dodds P.N."/>
            <person name="Schein J.E."/>
            <person name="Zhong S."/>
            <person name="Hamelin R.C."/>
            <person name="Grigoriev I.V."/>
            <person name="Szabo L.J."/>
            <person name="Martin F."/>
        </authorList>
    </citation>
    <scope>NUCLEOTIDE SEQUENCE [LARGE SCALE GENOMIC DNA]</scope>
    <source>
        <strain evidence="2">98AG31 / pathotype 3-4-7</strain>
    </source>
</reference>
<proteinExistence type="predicted"/>